<name>A0ABS0J9B5_9BACT</name>
<dbReference type="PANTHER" id="PTHR22617:SF23">
    <property type="entry name" value="CHEMOTAXIS PROTEIN CHEW"/>
    <property type="match status" value="1"/>
</dbReference>
<evidence type="ECO:0000256" key="1">
    <source>
        <dbReference type="SAM" id="MobiDB-lite"/>
    </source>
</evidence>
<feature type="compositionally biased region" description="Basic and acidic residues" evidence="1">
    <location>
        <begin position="1"/>
        <end position="16"/>
    </location>
</feature>
<dbReference type="Gene3D" id="2.40.50.180">
    <property type="entry name" value="CheA-289, Domain 4"/>
    <property type="match status" value="1"/>
</dbReference>
<gene>
    <name evidence="3" type="ORF">FVW20_18745</name>
</gene>
<feature type="region of interest" description="Disordered" evidence="1">
    <location>
        <begin position="1"/>
        <end position="22"/>
    </location>
</feature>
<protein>
    <submittedName>
        <fullName evidence="3">Purine-binding chemotaxis protein CheW</fullName>
    </submittedName>
</protein>
<accession>A0ABS0J9B5</accession>
<organism evidence="3 4">
    <name type="scientific">Nitratidesulfovibrio oxamicus</name>
    <dbReference type="NCBI Taxonomy" id="32016"/>
    <lineage>
        <taxon>Bacteria</taxon>
        <taxon>Pseudomonadati</taxon>
        <taxon>Thermodesulfobacteriota</taxon>
        <taxon>Desulfovibrionia</taxon>
        <taxon>Desulfovibrionales</taxon>
        <taxon>Desulfovibrionaceae</taxon>
        <taxon>Nitratidesulfovibrio</taxon>
    </lineage>
</organism>
<evidence type="ECO:0000259" key="2">
    <source>
        <dbReference type="PROSITE" id="PS50851"/>
    </source>
</evidence>
<sequence length="228" mass="24814">MTQRSPEEYFRQHDFGSEAATGGGGEFTAAERAFMQKYLGVEEGDLLRRIGIDPARAGATGVAGGAGLEDESESLDARLRNEPVLQMVGFFLGAQEFAVPTEAVQEVIKYAAPTRLPAAPSFVAGIVNLRGRVTPLVRLRELLGVHDGGDAAGSEDKFIIVCRRRGLQMGMMIERVHTMYRVPQQDIDWAIESHLGISVDFVSGLLKAGERLISIVSVDKILDCVLKR</sequence>
<dbReference type="Proteomes" id="UP001194469">
    <property type="component" value="Unassembled WGS sequence"/>
</dbReference>
<proteinExistence type="predicted"/>
<comment type="caution">
    <text evidence="3">The sequence shown here is derived from an EMBL/GenBank/DDBJ whole genome shotgun (WGS) entry which is preliminary data.</text>
</comment>
<dbReference type="PROSITE" id="PS50851">
    <property type="entry name" value="CHEW"/>
    <property type="match status" value="1"/>
</dbReference>
<dbReference type="InterPro" id="IPR039315">
    <property type="entry name" value="CheW"/>
</dbReference>
<dbReference type="SUPFAM" id="SSF50341">
    <property type="entry name" value="CheW-like"/>
    <property type="match status" value="1"/>
</dbReference>
<evidence type="ECO:0000313" key="4">
    <source>
        <dbReference type="Proteomes" id="UP001194469"/>
    </source>
</evidence>
<dbReference type="InterPro" id="IPR036061">
    <property type="entry name" value="CheW-like_dom_sf"/>
</dbReference>
<dbReference type="RefSeq" id="WP_196610752.1">
    <property type="nucleotide sequence ID" value="NZ_VRYY01000805.1"/>
</dbReference>
<reference evidence="3 4" key="1">
    <citation type="submission" date="2019-08" db="EMBL/GenBank/DDBJ databases">
        <authorList>
            <person name="Luo N."/>
        </authorList>
    </citation>
    <scope>NUCLEOTIDE SEQUENCE [LARGE SCALE GENOMIC DNA]</scope>
    <source>
        <strain evidence="3 4">NCIMB 9442</strain>
    </source>
</reference>
<dbReference type="SMART" id="SM00260">
    <property type="entry name" value="CheW"/>
    <property type="match status" value="1"/>
</dbReference>
<dbReference type="Pfam" id="PF01584">
    <property type="entry name" value="CheW"/>
    <property type="match status" value="1"/>
</dbReference>
<feature type="domain" description="CheW-like" evidence="2">
    <location>
        <begin position="84"/>
        <end position="227"/>
    </location>
</feature>
<dbReference type="Gene3D" id="2.30.30.40">
    <property type="entry name" value="SH3 Domains"/>
    <property type="match status" value="1"/>
</dbReference>
<dbReference type="EMBL" id="VRYY01000805">
    <property type="protein sequence ID" value="MBG3878974.1"/>
    <property type="molecule type" value="Genomic_DNA"/>
</dbReference>
<dbReference type="PANTHER" id="PTHR22617">
    <property type="entry name" value="CHEMOTAXIS SENSOR HISTIDINE KINASE-RELATED"/>
    <property type="match status" value="1"/>
</dbReference>
<evidence type="ECO:0000313" key="3">
    <source>
        <dbReference type="EMBL" id="MBG3878974.1"/>
    </source>
</evidence>
<keyword evidence="4" id="KW-1185">Reference proteome</keyword>
<dbReference type="InterPro" id="IPR002545">
    <property type="entry name" value="CheW-lke_dom"/>
</dbReference>